<evidence type="ECO:0000256" key="2">
    <source>
        <dbReference type="ARBA" id="ARBA00022741"/>
    </source>
</evidence>
<keyword evidence="6" id="KW-0963">Cytoplasm</keyword>
<gene>
    <name evidence="8" type="primary">Cenpe_1</name>
    <name evidence="8" type="ORF">Bhyg_11964</name>
</gene>
<comment type="caution">
    <text evidence="8">The sequence shown here is derived from an EMBL/GenBank/DDBJ whole genome shotgun (WGS) entry which is preliminary data.</text>
</comment>
<keyword evidence="5" id="KW-0505">Motor protein</keyword>
<keyword evidence="2" id="KW-0547">Nucleotide-binding</keyword>
<dbReference type="InterPro" id="IPR001752">
    <property type="entry name" value="Kinesin_motor_dom"/>
</dbReference>
<dbReference type="GO" id="GO:0003777">
    <property type="term" value="F:microtubule motor activity"/>
    <property type="evidence" value="ECO:0007669"/>
    <property type="project" value="InterPro"/>
</dbReference>
<name>A0A9Q0MYQ0_9DIPT</name>
<dbReference type="PANTHER" id="PTHR47968">
    <property type="entry name" value="CENTROMERE PROTEIN E"/>
    <property type="match status" value="1"/>
</dbReference>
<evidence type="ECO:0000256" key="6">
    <source>
        <dbReference type="ARBA" id="ARBA00023212"/>
    </source>
</evidence>
<dbReference type="GO" id="GO:0005874">
    <property type="term" value="C:microtubule"/>
    <property type="evidence" value="ECO:0007669"/>
    <property type="project" value="TreeGrafter"/>
</dbReference>
<protein>
    <submittedName>
        <fullName evidence="8">Centromere-associated protein E</fullName>
    </submittedName>
</protein>
<dbReference type="GO" id="GO:0005524">
    <property type="term" value="F:ATP binding"/>
    <property type="evidence" value="ECO:0007669"/>
    <property type="project" value="UniProtKB-KW"/>
</dbReference>
<evidence type="ECO:0000256" key="5">
    <source>
        <dbReference type="ARBA" id="ARBA00023175"/>
    </source>
</evidence>
<evidence type="ECO:0000256" key="4">
    <source>
        <dbReference type="ARBA" id="ARBA00023054"/>
    </source>
</evidence>
<dbReference type="InterPro" id="IPR027640">
    <property type="entry name" value="Kinesin-like_fam"/>
</dbReference>
<dbReference type="SUPFAM" id="SSF52540">
    <property type="entry name" value="P-loop containing nucleoside triphosphate hydrolases"/>
    <property type="match status" value="1"/>
</dbReference>
<dbReference type="EMBL" id="WJQU01000003">
    <property type="protein sequence ID" value="KAJ6639222.1"/>
    <property type="molecule type" value="Genomic_DNA"/>
</dbReference>
<dbReference type="GO" id="GO:0007018">
    <property type="term" value="P:microtubule-based movement"/>
    <property type="evidence" value="ECO:0007669"/>
    <property type="project" value="InterPro"/>
</dbReference>
<feature type="non-terminal residue" evidence="8">
    <location>
        <position position="1"/>
    </location>
</feature>
<keyword evidence="4" id="KW-0175">Coiled coil</keyword>
<proteinExistence type="predicted"/>
<sequence length="142" mass="16137">ENKIEHTNKEIFVKDEQSILQLLDEGNKQLAPKSSSSTVFQIIIESQDEAIEDEPVRLSYLNLVEINDWKRLLTKNKKRNCRNKSFECLKLAFDALSDGKPFENCSESKLTILLESTCMGNANIAIICNIVPTVLDQTYNSL</sequence>
<evidence type="ECO:0000256" key="3">
    <source>
        <dbReference type="ARBA" id="ARBA00022840"/>
    </source>
</evidence>
<reference evidence="8" key="1">
    <citation type="submission" date="2022-07" db="EMBL/GenBank/DDBJ databases">
        <authorList>
            <person name="Trinca V."/>
            <person name="Uliana J.V.C."/>
            <person name="Torres T.T."/>
            <person name="Ward R.J."/>
            <person name="Monesi N."/>
        </authorList>
    </citation>
    <scope>NUCLEOTIDE SEQUENCE</scope>
    <source>
        <strain evidence="8">HSMRA1968</strain>
        <tissue evidence="8">Whole embryos</tissue>
    </source>
</reference>
<evidence type="ECO:0000256" key="1">
    <source>
        <dbReference type="ARBA" id="ARBA00004245"/>
    </source>
</evidence>
<feature type="non-terminal residue" evidence="8">
    <location>
        <position position="142"/>
    </location>
</feature>
<dbReference type="Proteomes" id="UP001151699">
    <property type="component" value="Chromosome X"/>
</dbReference>
<dbReference type="PANTHER" id="PTHR47968:SF75">
    <property type="entry name" value="CENTROMERE-ASSOCIATED PROTEIN E"/>
    <property type="match status" value="1"/>
</dbReference>
<comment type="subcellular location">
    <subcellularLocation>
        <location evidence="1">Cytoplasm</location>
        <location evidence="1">Cytoskeleton</location>
    </subcellularLocation>
</comment>
<evidence type="ECO:0000313" key="9">
    <source>
        <dbReference type="Proteomes" id="UP001151699"/>
    </source>
</evidence>
<dbReference type="GO" id="GO:0008017">
    <property type="term" value="F:microtubule binding"/>
    <property type="evidence" value="ECO:0007669"/>
    <property type="project" value="InterPro"/>
</dbReference>
<organism evidence="8 9">
    <name type="scientific">Pseudolycoriella hygida</name>
    <dbReference type="NCBI Taxonomy" id="35572"/>
    <lineage>
        <taxon>Eukaryota</taxon>
        <taxon>Metazoa</taxon>
        <taxon>Ecdysozoa</taxon>
        <taxon>Arthropoda</taxon>
        <taxon>Hexapoda</taxon>
        <taxon>Insecta</taxon>
        <taxon>Pterygota</taxon>
        <taxon>Neoptera</taxon>
        <taxon>Endopterygota</taxon>
        <taxon>Diptera</taxon>
        <taxon>Nematocera</taxon>
        <taxon>Sciaroidea</taxon>
        <taxon>Sciaridae</taxon>
        <taxon>Pseudolycoriella</taxon>
    </lineage>
</organism>
<accession>A0A9Q0MYQ0</accession>
<dbReference type="GO" id="GO:0000278">
    <property type="term" value="P:mitotic cell cycle"/>
    <property type="evidence" value="ECO:0007669"/>
    <property type="project" value="TreeGrafter"/>
</dbReference>
<dbReference type="InterPro" id="IPR027417">
    <property type="entry name" value="P-loop_NTPase"/>
</dbReference>
<evidence type="ECO:0000259" key="7">
    <source>
        <dbReference type="Pfam" id="PF00225"/>
    </source>
</evidence>
<keyword evidence="3" id="KW-0067">ATP-binding</keyword>
<keyword evidence="6" id="KW-0206">Cytoskeleton</keyword>
<dbReference type="Pfam" id="PF00225">
    <property type="entry name" value="Kinesin"/>
    <property type="match status" value="1"/>
</dbReference>
<dbReference type="InterPro" id="IPR036961">
    <property type="entry name" value="Kinesin_motor_dom_sf"/>
</dbReference>
<dbReference type="AlphaFoldDB" id="A0A9Q0MYQ0"/>
<evidence type="ECO:0000313" key="8">
    <source>
        <dbReference type="EMBL" id="KAJ6639222.1"/>
    </source>
</evidence>
<feature type="domain" description="Kinesin motor" evidence="7">
    <location>
        <begin position="10"/>
        <end position="142"/>
    </location>
</feature>
<dbReference type="Gene3D" id="3.40.850.10">
    <property type="entry name" value="Kinesin motor domain"/>
    <property type="match status" value="1"/>
</dbReference>
<keyword evidence="9" id="KW-1185">Reference proteome</keyword>